<dbReference type="InterPro" id="IPR025166">
    <property type="entry name" value="Integrase_DNA_bind_dom"/>
</dbReference>
<dbReference type="Pfam" id="PF00589">
    <property type="entry name" value="Phage_integrase"/>
    <property type="match status" value="1"/>
</dbReference>
<dbReference type="InterPro" id="IPR050808">
    <property type="entry name" value="Phage_Integrase"/>
</dbReference>
<dbReference type="AlphaFoldDB" id="A0A419R442"/>
<comment type="caution">
    <text evidence="6">The sequence shown here is derived from an EMBL/GenBank/DDBJ whole genome shotgun (WGS) entry which is preliminary data.</text>
</comment>
<evidence type="ECO:0000256" key="1">
    <source>
        <dbReference type="ARBA" id="ARBA00008857"/>
    </source>
</evidence>
<evidence type="ECO:0000313" key="7">
    <source>
        <dbReference type="Proteomes" id="UP000284322"/>
    </source>
</evidence>
<keyword evidence="7" id="KW-1185">Reference proteome</keyword>
<evidence type="ECO:0000313" key="6">
    <source>
        <dbReference type="EMBL" id="RJX69297.1"/>
    </source>
</evidence>
<evidence type="ECO:0000259" key="5">
    <source>
        <dbReference type="PROSITE" id="PS51898"/>
    </source>
</evidence>
<dbReference type="Gene3D" id="1.10.443.10">
    <property type="entry name" value="Intergrase catalytic core"/>
    <property type="match status" value="1"/>
</dbReference>
<dbReference type="OrthoDB" id="7615137at2"/>
<evidence type="ECO:0000256" key="2">
    <source>
        <dbReference type="ARBA" id="ARBA00022908"/>
    </source>
</evidence>
<dbReference type="PROSITE" id="PS51898">
    <property type="entry name" value="TYR_RECOMBINASE"/>
    <property type="match status" value="1"/>
</dbReference>
<dbReference type="Gene3D" id="3.30.160.390">
    <property type="entry name" value="Integrase, DNA-binding domain"/>
    <property type="match status" value="1"/>
</dbReference>
<sequence length="465" mass="53148">MATQPEAVEHESKRDTITDKAIAKLRAEPGKRLEWADTVVPQLRLRVSQKGAKHWSVVYRVSGAGDGGKKGKMRRMSLGDYPRVTIAKARDAARDALDLAEKGVNPAQQRKTEAIERNARTLEAIVERFIEEYAKLEQKEWKSTKAYFDNYVLPRWTGRVIDEIGRADVSALLSKVREQGIERARERAEKAKKPRTEDRYELSGLSAAREVRKRLRTLFFWAIEEEMIAVNPVVSIKTKKAQKAFAYKARTRSLSVDELRRVWDAAEELGYRYGRVIQLLILTGQRRSEVANLNTDWLDMDKRCVTVPAWHYKTDKTHTYPLSDPAVEIIKDLPSYKALPEKIEKTHHLFPTDKGDRPISGFSKAKLQLDAKIAELGEKDGLPPLEPWTVHDIRRSVKSGMSELGIPHLHSEQLLGHLIPGVGGIYDTHDYMKEKREAVDLWAKKLLNKQSPREKKHQKARADRG</sequence>
<dbReference type="Pfam" id="PF13356">
    <property type="entry name" value="Arm-DNA-bind_3"/>
    <property type="match status" value="1"/>
</dbReference>
<dbReference type="EMBL" id="RAHJ01000014">
    <property type="protein sequence ID" value="RJX69297.1"/>
    <property type="molecule type" value="Genomic_DNA"/>
</dbReference>
<keyword evidence="3" id="KW-0238">DNA-binding</keyword>
<feature type="domain" description="Tyr recombinase" evidence="5">
    <location>
        <begin position="249"/>
        <end position="440"/>
    </location>
</feature>
<evidence type="ECO:0000256" key="4">
    <source>
        <dbReference type="ARBA" id="ARBA00023172"/>
    </source>
</evidence>
<keyword evidence="2" id="KW-0229">DNA integration</keyword>
<comment type="similarity">
    <text evidence="1">Belongs to the 'phage' integrase family.</text>
</comment>
<dbReference type="InterPro" id="IPR013762">
    <property type="entry name" value="Integrase-like_cat_sf"/>
</dbReference>
<organism evidence="6 7">
    <name type="scientific">Tsuneonella suprasediminis</name>
    <dbReference type="NCBI Taxonomy" id="2306996"/>
    <lineage>
        <taxon>Bacteria</taxon>
        <taxon>Pseudomonadati</taxon>
        <taxon>Pseudomonadota</taxon>
        <taxon>Alphaproteobacteria</taxon>
        <taxon>Sphingomonadales</taxon>
        <taxon>Erythrobacteraceae</taxon>
        <taxon>Tsuneonella</taxon>
    </lineage>
</organism>
<evidence type="ECO:0000256" key="3">
    <source>
        <dbReference type="ARBA" id="ARBA00023125"/>
    </source>
</evidence>
<dbReference type="InterPro" id="IPR038488">
    <property type="entry name" value="Integrase_DNA-bd_sf"/>
</dbReference>
<dbReference type="RefSeq" id="WP_120107875.1">
    <property type="nucleotide sequence ID" value="NZ_RAHJ01000014.1"/>
</dbReference>
<dbReference type="CDD" id="cd00801">
    <property type="entry name" value="INT_P4_C"/>
    <property type="match status" value="1"/>
</dbReference>
<name>A0A419R442_9SPHN</name>
<dbReference type="GO" id="GO:0006310">
    <property type="term" value="P:DNA recombination"/>
    <property type="evidence" value="ECO:0007669"/>
    <property type="project" value="UniProtKB-KW"/>
</dbReference>
<dbReference type="Gene3D" id="1.10.150.130">
    <property type="match status" value="1"/>
</dbReference>
<proteinExistence type="inferred from homology"/>
<dbReference type="GO" id="GO:0015074">
    <property type="term" value="P:DNA integration"/>
    <property type="evidence" value="ECO:0007669"/>
    <property type="project" value="UniProtKB-KW"/>
</dbReference>
<dbReference type="PANTHER" id="PTHR30629">
    <property type="entry name" value="PROPHAGE INTEGRASE"/>
    <property type="match status" value="1"/>
</dbReference>
<dbReference type="InterPro" id="IPR010998">
    <property type="entry name" value="Integrase_recombinase_N"/>
</dbReference>
<dbReference type="Proteomes" id="UP000284322">
    <property type="component" value="Unassembled WGS sequence"/>
</dbReference>
<dbReference type="SUPFAM" id="SSF56349">
    <property type="entry name" value="DNA breaking-rejoining enzymes"/>
    <property type="match status" value="1"/>
</dbReference>
<dbReference type="InterPro" id="IPR002104">
    <property type="entry name" value="Integrase_catalytic"/>
</dbReference>
<dbReference type="PANTHER" id="PTHR30629:SF2">
    <property type="entry name" value="PROPHAGE INTEGRASE INTS-RELATED"/>
    <property type="match status" value="1"/>
</dbReference>
<reference evidence="6 7" key="1">
    <citation type="submission" date="2018-09" db="EMBL/GenBank/DDBJ databases">
        <title>Altererythrobacter sp.Ery1 and Ery12, the genome sequencing of novel strains in genus Alterythrobacter.</title>
        <authorList>
            <person name="Cheng H."/>
            <person name="Wu Y.-H."/>
            <person name="Fang C."/>
            <person name="Xu X.-W."/>
        </authorList>
    </citation>
    <scope>NUCLEOTIDE SEQUENCE [LARGE SCALE GENOMIC DNA]</scope>
    <source>
        <strain evidence="6 7">Ery12</strain>
    </source>
</reference>
<gene>
    <name evidence="6" type="ORF">D6858_05380</name>
</gene>
<protein>
    <submittedName>
        <fullName evidence="6">Site-specific integrase</fullName>
    </submittedName>
</protein>
<accession>A0A419R442</accession>
<dbReference type="InterPro" id="IPR011010">
    <property type="entry name" value="DNA_brk_join_enz"/>
</dbReference>
<keyword evidence="4" id="KW-0233">DNA recombination</keyword>
<dbReference type="GO" id="GO:0003677">
    <property type="term" value="F:DNA binding"/>
    <property type="evidence" value="ECO:0007669"/>
    <property type="project" value="UniProtKB-KW"/>
</dbReference>